<accession>E4UNS6</accession>
<dbReference type="Gene3D" id="2.60.120.330">
    <property type="entry name" value="B-lactam Antibiotic, Isopenicillin N Synthase, Chain"/>
    <property type="match status" value="1"/>
</dbReference>
<reference evidence="4" key="1">
    <citation type="journal article" date="2012" name="MBio">
        <title>Comparative genome analysis of Trichophyton rubrum and related dermatophytes reveals candidate genes involved in infection.</title>
        <authorList>
            <person name="Martinez D.A."/>
            <person name="Oliver B.G."/>
            <person name="Graeser Y."/>
            <person name="Goldberg J.M."/>
            <person name="Li W."/>
            <person name="Martinez-Rossi N.M."/>
            <person name="Monod M."/>
            <person name="Shelest E."/>
            <person name="Barton R.C."/>
            <person name="Birch E."/>
            <person name="Brakhage A.A."/>
            <person name="Chen Z."/>
            <person name="Gurr S.J."/>
            <person name="Heiman D."/>
            <person name="Heitman J."/>
            <person name="Kosti I."/>
            <person name="Rossi A."/>
            <person name="Saif S."/>
            <person name="Samalova M."/>
            <person name="Saunders C.W."/>
            <person name="Shea T."/>
            <person name="Summerbell R.C."/>
            <person name="Xu J."/>
            <person name="Young S."/>
            <person name="Zeng Q."/>
            <person name="Birren B.W."/>
            <person name="Cuomo C.A."/>
            <person name="White T.C."/>
        </authorList>
    </citation>
    <scope>NUCLEOTIDE SEQUENCE [LARGE SCALE GENOMIC DNA]</scope>
    <source>
        <strain evidence="4">ATCC MYA-4604 / CBS 118893</strain>
    </source>
</reference>
<dbReference type="AlphaFoldDB" id="E4UNS6"/>
<name>E4UNS6_ARTGP</name>
<dbReference type="EMBL" id="DS989823">
    <property type="protein sequence ID" value="EFQ99679.1"/>
    <property type="molecule type" value="Genomic_DNA"/>
</dbReference>
<evidence type="ECO:0000259" key="2">
    <source>
        <dbReference type="Pfam" id="PF03171"/>
    </source>
</evidence>
<comment type="similarity">
    <text evidence="1">Belongs to the iron/ascorbate-dependent oxidoreductase family.</text>
</comment>
<dbReference type="OMA" id="TFEYYEI"/>
<gene>
    <name evidence="3" type="ORF">MGYG_02692</name>
</gene>
<dbReference type="RefSeq" id="XP_003175162.1">
    <property type="nucleotide sequence ID" value="XM_003175114.1"/>
</dbReference>
<sequence length="276" mass="30774">MAQATMSNVSDVTTVDLARLIARDAAEVEILLKAAASPGYFFLDFRNDPATKDIARQVQSIYQVADDYFEQPSEAKLKDLRNDIPASSDRGYKFCPTDESFEISYNEMRAGTLKLPEPLAKQAQLINEFHSSCHSSAHVLLARLAESLEIPFEKYHQESMESETGLKLIAEPSLERAVDVQENKHKDSGTLTMLFCDSWGMHFNLPGQGETWVFTPPPPPGCALIHGAKSLQRLSHDQLHAPLHRVTQPRDGAAKRYFLSYFLRPGELQDQPAAAA</sequence>
<dbReference type="InParanoid" id="E4UNS6"/>
<keyword evidence="4" id="KW-1185">Reference proteome</keyword>
<evidence type="ECO:0000313" key="4">
    <source>
        <dbReference type="Proteomes" id="UP000002669"/>
    </source>
</evidence>
<dbReference type="Pfam" id="PF03171">
    <property type="entry name" value="2OG-FeII_Oxy"/>
    <property type="match status" value="1"/>
</dbReference>
<organism evidence="4">
    <name type="scientific">Arthroderma gypseum (strain ATCC MYA-4604 / CBS 118893)</name>
    <name type="common">Microsporum gypseum</name>
    <dbReference type="NCBI Taxonomy" id="535722"/>
    <lineage>
        <taxon>Eukaryota</taxon>
        <taxon>Fungi</taxon>
        <taxon>Dikarya</taxon>
        <taxon>Ascomycota</taxon>
        <taxon>Pezizomycotina</taxon>
        <taxon>Eurotiomycetes</taxon>
        <taxon>Eurotiomycetidae</taxon>
        <taxon>Onygenales</taxon>
        <taxon>Arthrodermataceae</taxon>
        <taxon>Nannizzia</taxon>
    </lineage>
</organism>
<feature type="domain" description="Isopenicillin N synthase-like Fe(2+) 2OG dioxygenase" evidence="2">
    <location>
        <begin position="179"/>
        <end position="265"/>
    </location>
</feature>
<dbReference type="InterPro" id="IPR050231">
    <property type="entry name" value="Iron_ascorbate_oxido_reductase"/>
</dbReference>
<dbReference type="STRING" id="535722.E4UNS6"/>
<dbReference type="OrthoDB" id="288590at2759"/>
<evidence type="ECO:0000256" key="1">
    <source>
        <dbReference type="ARBA" id="ARBA00008056"/>
    </source>
</evidence>
<dbReference type="HOGENOM" id="CLU_010119_4_1_1"/>
<dbReference type="PANTHER" id="PTHR47990">
    <property type="entry name" value="2-OXOGLUTARATE (2OG) AND FE(II)-DEPENDENT OXYGENASE SUPERFAMILY PROTEIN-RELATED"/>
    <property type="match status" value="1"/>
</dbReference>
<dbReference type="VEuPathDB" id="FungiDB:MGYG_02692"/>
<dbReference type="Proteomes" id="UP000002669">
    <property type="component" value="Unassembled WGS sequence"/>
</dbReference>
<evidence type="ECO:0000313" key="3">
    <source>
        <dbReference type="EMBL" id="EFQ99679.1"/>
    </source>
</evidence>
<proteinExistence type="inferred from homology"/>
<dbReference type="SUPFAM" id="SSF51197">
    <property type="entry name" value="Clavaminate synthase-like"/>
    <property type="match status" value="1"/>
</dbReference>
<protein>
    <recommendedName>
        <fullName evidence="2">Isopenicillin N synthase-like Fe(2+) 2OG dioxygenase domain-containing protein</fullName>
    </recommendedName>
</protein>
<dbReference type="InterPro" id="IPR027443">
    <property type="entry name" value="IPNS-like_sf"/>
</dbReference>
<dbReference type="InterPro" id="IPR044861">
    <property type="entry name" value="IPNS-like_FE2OG_OXY"/>
</dbReference>
<dbReference type="eggNOG" id="ENOG502SMY2">
    <property type="taxonomic scope" value="Eukaryota"/>
</dbReference>
<dbReference type="GeneID" id="10030468"/>